<dbReference type="Proteomes" id="UP000267630">
    <property type="component" value="Chromosome 3"/>
</dbReference>
<evidence type="ECO:0000313" key="8">
    <source>
        <dbReference type="Proteomes" id="UP000332594"/>
    </source>
</evidence>
<feature type="region of interest" description="Disordered" evidence="1">
    <location>
        <begin position="1"/>
        <end position="30"/>
    </location>
</feature>
<evidence type="ECO:0000313" key="6">
    <source>
        <dbReference type="EMBL" id="VTN11659.1"/>
    </source>
</evidence>
<dbReference type="EMBL" id="CP062916">
    <property type="protein sequence ID" value="QPF09571.1"/>
    <property type="molecule type" value="Genomic_DNA"/>
</dbReference>
<dbReference type="InterPro" id="IPR046789">
    <property type="entry name" value="HTH_62"/>
</dbReference>
<proteinExistence type="predicted"/>
<organism evidence="6 9">
    <name type="scientific">Raoultella terrigena</name>
    <name type="common">Klebsiella terrigena</name>
    <dbReference type="NCBI Taxonomy" id="577"/>
    <lineage>
        <taxon>Bacteria</taxon>
        <taxon>Pseudomonadati</taxon>
        <taxon>Pseudomonadota</taxon>
        <taxon>Gammaproteobacteria</taxon>
        <taxon>Enterobacterales</taxon>
        <taxon>Enterobacteriaceae</taxon>
        <taxon>Klebsiella/Raoultella group</taxon>
        <taxon>Raoultella</taxon>
    </lineage>
</organism>
<dbReference type="EMBL" id="CAADJG010000002">
    <property type="protein sequence ID" value="VFS84266.1"/>
    <property type="molecule type" value="Genomic_DNA"/>
</dbReference>
<evidence type="ECO:0000313" key="9">
    <source>
        <dbReference type="Proteomes" id="UP000339249"/>
    </source>
</evidence>
<feature type="domain" description="Recombinase-like" evidence="2">
    <location>
        <begin position="29"/>
        <end position="102"/>
    </location>
</feature>
<dbReference type="AlphaFoldDB" id="A0A1V2BLK6"/>
<dbReference type="OrthoDB" id="6909982at2"/>
<accession>A0A1V2BLK6</accession>
<dbReference type="RefSeq" id="WP_041147188.1">
    <property type="nucleotide sequence ID" value="NZ_BJNO01000016.1"/>
</dbReference>
<reference evidence="3 10" key="2">
    <citation type="submission" date="2020-10" db="EMBL/GenBank/DDBJ databases">
        <title>Resistance determinants and their genetic context in bacteria from a longitudinal study of pigs reared under conventional and antibiotic-free husbandry practices.</title>
        <authorList>
            <person name="Poulin-Laprade D."/>
            <person name="Brouard J.-S."/>
            <person name="Gagnon N."/>
            <person name="Turcotte A."/>
            <person name="Langlois A."/>
            <person name="Matte J.J."/>
            <person name="Carrillo C.D."/>
            <person name="Zaheer R."/>
            <person name="McAllister T."/>
            <person name="Topp E."/>
            <person name="Talbot G."/>
        </authorList>
    </citation>
    <scope>NUCLEOTIDE SEQUENCE [LARGE SCALE GENOMIC DNA]</scope>
    <source>
        <strain evidence="3 10">Res13-Abat-PEB01-P1-04-A</strain>
    </source>
</reference>
<protein>
    <recommendedName>
        <fullName evidence="2">Recombinase-like domain-containing protein</fullName>
    </recommendedName>
</protein>
<evidence type="ECO:0000259" key="2">
    <source>
        <dbReference type="Pfam" id="PF20552"/>
    </source>
</evidence>
<evidence type="ECO:0000313" key="4">
    <source>
        <dbReference type="EMBL" id="VED46688.1"/>
    </source>
</evidence>
<dbReference type="EMBL" id="CABDVU010000001">
    <property type="protein sequence ID" value="VTN11659.1"/>
    <property type="molecule type" value="Genomic_DNA"/>
</dbReference>
<keyword evidence="7" id="KW-1185">Reference proteome</keyword>
<evidence type="ECO:0000313" key="3">
    <source>
        <dbReference type="EMBL" id="QPF09571.1"/>
    </source>
</evidence>
<dbReference type="EMBL" id="LR134253">
    <property type="protein sequence ID" value="VED46688.1"/>
    <property type="molecule type" value="Genomic_DNA"/>
</dbReference>
<sequence length="102" mass="11491">MSETLNFNPALPESRQFTPPAEGGNGNIHKPGDYANLIWQTRSRVPENWELQLIATLEGLFEQGAESLTQLVDGLNDLRMHDQQGEPWSETSFEAFLQVNGY</sequence>
<evidence type="ECO:0000313" key="7">
    <source>
        <dbReference type="Proteomes" id="UP000267630"/>
    </source>
</evidence>
<evidence type="ECO:0000313" key="10">
    <source>
        <dbReference type="Proteomes" id="UP000594500"/>
    </source>
</evidence>
<reference evidence="6 9" key="1">
    <citation type="submission" date="2019-04" db="EMBL/GenBank/DDBJ databases">
        <authorList>
            <consortium name="Pathogen Informatics"/>
        </authorList>
    </citation>
    <scope>NUCLEOTIDE SEQUENCE [LARGE SCALE GENOMIC DNA]</scope>
    <source>
        <strain evidence="5 8">NCTC13038</strain>
        <strain evidence="6 9">NCTC9185</strain>
        <strain evidence="4 7">NCTC9997</strain>
    </source>
</reference>
<dbReference type="Proteomes" id="UP000332594">
    <property type="component" value="Unassembled WGS sequence"/>
</dbReference>
<dbReference type="GeneID" id="57503030"/>
<evidence type="ECO:0000256" key="1">
    <source>
        <dbReference type="SAM" id="MobiDB-lite"/>
    </source>
</evidence>
<dbReference type="Proteomes" id="UP000339249">
    <property type="component" value="Unassembled WGS sequence"/>
</dbReference>
<dbReference type="Pfam" id="PF20552">
    <property type="entry name" value="HTH_62"/>
    <property type="match status" value="1"/>
</dbReference>
<name>A0A1V2BLK6_RAOTE</name>
<dbReference type="Proteomes" id="UP000594500">
    <property type="component" value="Chromosome"/>
</dbReference>
<gene>
    <name evidence="3" type="ORF">IMO34_03795</name>
    <name evidence="5" type="ORF">NCTC13038_04910</name>
    <name evidence="6" type="ORF">NCTC9185_03617</name>
    <name evidence="4" type="ORF">NCTC9997_01118</name>
</gene>
<evidence type="ECO:0000313" key="5">
    <source>
        <dbReference type="EMBL" id="VFS84266.1"/>
    </source>
</evidence>